<feature type="compositionally biased region" description="Basic and acidic residues" evidence="1">
    <location>
        <begin position="225"/>
        <end position="247"/>
    </location>
</feature>
<sequence length="273" mass="29748">MELSGELHRGADDWLLTLEDGCRRLQVMVAELSWRSHEEPEDAEGAISPTAWVKSTADGMLDVIWELEEGPDPQQESCIDWTRARSMMSSCYVLFAEGGNLCFKLEKRLKGDDDIEDVIGLEIGALDDKANSGVSINKCNNNGNNSINSDKDYNNNNYDNNNGHSDIENKNISDNNDFSCSHNNNGISGVDDNNNNSDGDGSNNNGDDSGCGDDVGSDAGNRDVGIGDDHNNNTDGDDNNKNRDGDHNNNNCGEGRGREVLGFSRENLAPDLR</sequence>
<name>A0A388JWI4_CHABU</name>
<keyword evidence="3" id="KW-1185">Reference proteome</keyword>
<accession>A0A388JWI4</accession>
<proteinExistence type="predicted"/>
<feature type="compositionally biased region" description="Low complexity" evidence="1">
    <location>
        <begin position="139"/>
        <end position="162"/>
    </location>
</feature>
<dbReference type="AlphaFoldDB" id="A0A388JWI4"/>
<organism evidence="2 3">
    <name type="scientific">Chara braunii</name>
    <name type="common">Braun's stonewort</name>
    <dbReference type="NCBI Taxonomy" id="69332"/>
    <lineage>
        <taxon>Eukaryota</taxon>
        <taxon>Viridiplantae</taxon>
        <taxon>Streptophyta</taxon>
        <taxon>Charophyceae</taxon>
        <taxon>Charales</taxon>
        <taxon>Characeae</taxon>
        <taxon>Chara</taxon>
    </lineage>
</organism>
<reference evidence="2 3" key="1">
    <citation type="journal article" date="2018" name="Cell">
        <title>The Chara Genome: Secondary Complexity and Implications for Plant Terrestrialization.</title>
        <authorList>
            <person name="Nishiyama T."/>
            <person name="Sakayama H."/>
            <person name="Vries J.D."/>
            <person name="Buschmann H."/>
            <person name="Saint-Marcoux D."/>
            <person name="Ullrich K.K."/>
            <person name="Haas F.B."/>
            <person name="Vanderstraeten L."/>
            <person name="Becker D."/>
            <person name="Lang D."/>
            <person name="Vosolsobe S."/>
            <person name="Rombauts S."/>
            <person name="Wilhelmsson P.K.I."/>
            <person name="Janitza P."/>
            <person name="Kern R."/>
            <person name="Heyl A."/>
            <person name="Rumpler F."/>
            <person name="Villalobos L.I.A.C."/>
            <person name="Clay J.M."/>
            <person name="Skokan R."/>
            <person name="Toyoda A."/>
            <person name="Suzuki Y."/>
            <person name="Kagoshima H."/>
            <person name="Schijlen E."/>
            <person name="Tajeshwar N."/>
            <person name="Catarino B."/>
            <person name="Hetherington A.J."/>
            <person name="Saltykova A."/>
            <person name="Bonnot C."/>
            <person name="Breuninger H."/>
            <person name="Symeonidi A."/>
            <person name="Radhakrishnan G.V."/>
            <person name="Van Nieuwerburgh F."/>
            <person name="Deforce D."/>
            <person name="Chang C."/>
            <person name="Karol K.G."/>
            <person name="Hedrich R."/>
            <person name="Ulvskov P."/>
            <person name="Glockner G."/>
            <person name="Delwiche C.F."/>
            <person name="Petrasek J."/>
            <person name="Van de Peer Y."/>
            <person name="Friml J."/>
            <person name="Beilby M."/>
            <person name="Dolan L."/>
            <person name="Kohara Y."/>
            <person name="Sugano S."/>
            <person name="Fujiyama A."/>
            <person name="Delaux P.-M."/>
            <person name="Quint M."/>
            <person name="TheiBen G."/>
            <person name="Hagemann M."/>
            <person name="Harholt J."/>
            <person name="Dunand C."/>
            <person name="Zachgo S."/>
            <person name="Langdale J."/>
            <person name="Maumus F."/>
            <person name="Straeten D.V.D."/>
            <person name="Gould S.B."/>
            <person name="Rensing S.A."/>
        </authorList>
    </citation>
    <scope>NUCLEOTIDE SEQUENCE [LARGE SCALE GENOMIC DNA]</scope>
    <source>
        <strain evidence="2 3">S276</strain>
    </source>
</reference>
<evidence type="ECO:0000256" key="1">
    <source>
        <dbReference type="SAM" id="MobiDB-lite"/>
    </source>
</evidence>
<evidence type="ECO:0000313" key="3">
    <source>
        <dbReference type="Proteomes" id="UP000265515"/>
    </source>
</evidence>
<feature type="compositionally biased region" description="Low complexity" evidence="1">
    <location>
        <begin position="183"/>
        <end position="219"/>
    </location>
</feature>
<evidence type="ECO:0000313" key="2">
    <source>
        <dbReference type="EMBL" id="GBG62138.1"/>
    </source>
</evidence>
<gene>
    <name evidence="2" type="ORF">CBR_g29337</name>
</gene>
<feature type="region of interest" description="Disordered" evidence="1">
    <location>
        <begin position="139"/>
        <end position="273"/>
    </location>
</feature>
<dbReference type="EMBL" id="BFEA01000026">
    <property type="protein sequence ID" value="GBG62138.1"/>
    <property type="molecule type" value="Genomic_DNA"/>
</dbReference>
<protein>
    <submittedName>
        <fullName evidence="2">Uncharacterized protein</fullName>
    </submittedName>
</protein>
<dbReference type="Proteomes" id="UP000265515">
    <property type="component" value="Unassembled WGS sequence"/>
</dbReference>
<feature type="compositionally biased region" description="Polar residues" evidence="1">
    <location>
        <begin position="172"/>
        <end position="182"/>
    </location>
</feature>
<dbReference type="Gramene" id="GBG62138">
    <property type="protein sequence ID" value="GBG62138"/>
    <property type="gene ID" value="CBR_g29337"/>
</dbReference>
<comment type="caution">
    <text evidence="2">The sequence shown here is derived from an EMBL/GenBank/DDBJ whole genome shotgun (WGS) entry which is preliminary data.</text>
</comment>